<keyword evidence="1" id="KW-0732">Signal</keyword>
<feature type="signal peptide" evidence="1">
    <location>
        <begin position="1"/>
        <end position="19"/>
    </location>
</feature>
<organism evidence="2 3">
    <name type="scientific">Ruegeria marisrubri</name>
    <dbReference type="NCBI Taxonomy" id="1685379"/>
    <lineage>
        <taxon>Bacteria</taxon>
        <taxon>Pseudomonadati</taxon>
        <taxon>Pseudomonadota</taxon>
        <taxon>Alphaproteobacteria</taxon>
        <taxon>Rhodobacterales</taxon>
        <taxon>Roseobacteraceae</taxon>
        <taxon>Ruegeria</taxon>
    </lineage>
</organism>
<evidence type="ECO:0000256" key="1">
    <source>
        <dbReference type="SAM" id="SignalP"/>
    </source>
</evidence>
<name>A0A0X3TMH0_9RHOB</name>
<reference evidence="2 3" key="1">
    <citation type="submission" date="2015-12" db="EMBL/GenBank/DDBJ databases">
        <authorList>
            <person name="Shamseldin A."/>
            <person name="Moawad H."/>
            <person name="Abd El-Rahim W.M."/>
            <person name="Sadowsky M.J."/>
        </authorList>
    </citation>
    <scope>NUCLEOTIDE SEQUENCE [LARGE SCALE GENOMIC DNA]</scope>
    <source>
        <strain evidence="2 3">ZGT118</strain>
    </source>
</reference>
<gene>
    <name evidence="2" type="ORF">AVO45_10790</name>
</gene>
<dbReference type="STRING" id="1685379.AVO45_10790"/>
<feature type="chain" id="PRO_5007054213" description="Hemolysin" evidence="1">
    <location>
        <begin position="20"/>
        <end position="78"/>
    </location>
</feature>
<dbReference type="Pfam" id="PF03891">
    <property type="entry name" value="DUF333"/>
    <property type="match status" value="1"/>
</dbReference>
<dbReference type="AlphaFoldDB" id="A0A0X3TMH0"/>
<protein>
    <recommendedName>
        <fullName evidence="4">Hemolysin</fullName>
    </recommendedName>
</protein>
<dbReference type="InterPro" id="IPR005590">
    <property type="entry name" value="DUF333"/>
</dbReference>
<sequence length="78" mass="8367">MKRTTLSIAVLLMATGAIAESKPETKTTMANPAATFCVENGGTYEIRTQSDGSQTGVCILPDGQEVDAWEFIRSHFGD</sequence>
<proteinExistence type="predicted"/>
<accession>A0A0X3TMH0</accession>
<dbReference type="PANTHER" id="PTHR38008:SF2">
    <property type="entry name" value="HEMOLYSIN"/>
    <property type="match status" value="1"/>
</dbReference>
<dbReference type="RefSeq" id="WP_068347922.1">
    <property type="nucleotide sequence ID" value="NZ_LQBQ01000034.1"/>
</dbReference>
<dbReference type="Proteomes" id="UP000053791">
    <property type="component" value="Unassembled WGS sequence"/>
</dbReference>
<dbReference type="EMBL" id="LQBQ01000034">
    <property type="protein sequence ID" value="KUJ76965.1"/>
    <property type="molecule type" value="Genomic_DNA"/>
</dbReference>
<evidence type="ECO:0008006" key="4">
    <source>
        <dbReference type="Google" id="ProtNLM"/>
    </source>
</evidence>
<comment type="caution">
    <text evidence="2">The sequence shown here is derived from an EMBL/GenBank/DDBJ whole genome shotgun (WGS) entry which is preliminary data.</text>
</comment>
<keyword evidence="3" id="KW-1185">Reference proteome</keyword>
<dbReference type="PANTHER" id="PTHR38008">
    <property type="entry name" value="HEMOLYSIN-RELATED"/>
    <property type="match status" value="1"/>
</dbReference>
<evidence type="ECO:0000313" key="2">
    <source>
        <dbReference type="EMBL" id="KUJ76965.1"/>
    </source>
</evidence>
<evidence type="ECO:0000313" key="3">
    <source>
        <dbReference type="Proteomes" id="UP000053791"/>
    </source>
</evidence>